<name>A0A0B7NJ51_9FUNG</name>
<dbReference type="EMBL" id="LN731785">
    <property type="protein sequence ID" value="CEP14958.1"/>
    <property type="molecule type" value="Genomic_DNA"/>
</dbReference>
<sequence length="96" mass="10909">MELNLLLRQEEIRPRIKDTDRYYQGRGTPGPCINSSLANRFVANEEADHPKDQWKTVQDAGESQSSDVKRSFKISFEEIIDSEAADDSKVVAHESI</sequence>
<evidence type="ECO:0000313" key="3">
    <source>
        <dbReference type="Proteomes" id="UP000054107"/>
    </source>
</evidence>
<protein>
    <submittedName>
        <fullName evidence="2">Uncharacterized protein</fullName>
    </submittedName>
</protein>
<accession>A0A0B7NJ51</accession>
<dbReference type="Proteomes" id="UP000054107">
    <property type="component" value="Unassembled WGS sequence"/>
</dbReference>
<reference evidence="2 3" key="1">
    <citation type="submission" date="2014-09" db="EMBL/GenBank/DDBJ databases">
        <authorList>
            <person name="Ellenberger Sabrina"/>
        </authorList>
    </citation>
    <scope>NUCLEOTIDE SEQUENCE [LARGE SCALE GENOMIC DNA]</scope>
    <source>
        <strain evidence="2 3">CBS 412.66</strain>
    </source>
</reference>
<gene>
    <name evidence="2" type="primary">PARPA_09149.1 scaffold 35568</name>
</gene>
<feature type="region of interest" description="Disordered" evidence="1">
    <location>
        <begin position="47"/>
        <end position="66"/>
    </location>
</feature>
<evidence type="ECO:0000256" key="1">
    <source>
        <dbReference type="SAM" id="MobiDB-lite"/>
    </source>
</evidence>
<dbReference type="AlphaFoldDB" id="A0A0B7NJ51"/>
<evidence type="ECO:0000313" key="2">
    <source>
        <dbReference type="EMBL" id="CEP14958.1"/>
    </source>
</evidence>
<proteinExistence type="predicted"/>
<keyword evidence="3" id="KW-1185">Reference proteome</keyword>
<organism evidence="2 3">
    <name type="scientific">Parasitella parasitica</name>
    <dbReference type="NCBI Taxonomy" id="35722"/>
    <lineage>
        <taxon>Eukaryota</taxon>
        <taxon>Fungi</taxon>
        <taxon>Fungi incertae sedis</taxon>
        <taxon>Mucoromycota</taxon>
        <taxon>Mucoromycotina</taxon>
        <taxon>Mucoromycetes</taxon>
        <taxon>Mucorales</taxon>
        <taxon>Mucorineae</taxon>
        <taxon>Mucoraceae</taxon>
        <taxon>Parasitella</taxon>
    </lineage>
</organism>